<reference evidence="2" key="1">
    <citation type="submission" date="2021-04" db="EMBL/GenBank/DDBJ databases">
        <authorList>
            <person name="Tunstrom K."/>
        </authorList>
    </citation>
    <scope>NUCLEOTIDE SEQUENCE</scope>
</reference>
<dbReference type="EMBL" id="CAJQZP010001402">
    <property type="protein sequence ID" value="CAG5043600.1"/>
    <property type="molecule type" value="Genomic_DNA"/>
</dbReference>
<feature type="transmembrane region" description="Helical" evidence="1">
    <location>
        <begin position="65"/>
        <end position="93"/>
    </location>
</feature>
<evidence type="ECO:0000313" key="3">
    <source>
        <dbReference type="Proteomes" id="UP000691718"/>
    </source>
</evidence>
<keyword evidence="1" id="KW-0812">Transmembrane</keyword>
<keyword evidence="1" id="KW-0472">Membrane</keyword>
<feature type="transmembrane region" description="Helical" evidence="1">
    <location>
        <begin position="30"/>
        <end position="53"/>
    </location>
</feature>
<keyword evidence="1" id="KW-1133">Transmembrane helix</keyword>
<accession>A0A8S3XXC0</accession>
<dbReference type="Proteomes" id="UP000691718">
    <property type="component" value="Unassembled WGS sequence"/>
</dbReference>
<evidence type="ECO:0000313" key="2">
    <source>
        <dbReference type="EMBL" id="CAG5043600.1"/>
    </source>
</evidence>
<dbReference type="AlphaFoldDB" id="A0A8S3XXC0"/>
<organism evidence="2 3">
    <name type="scientific">Parnassius apollo</name>
    <name type="common">Apollo butterfly</name>
    <name type="synonym">Papilio apollo</name>
    <dbReference type="NCBI Taxonomy" id="110799"/>
    <lineage>
        <taxon>Eukaryota</taxon>
        <taxon>Metazoa</taxon>
        <taxon>Ecdysozoa</taxon>
        <taxon>Arthropoda</taxon>
        <taxon>Hexapoda</taxon>
        <taxon>Insecta</taxon>
        <taxon>Pterygota</taxon>
        <taxon>Neoptera</taxon>
        <taxon>Endopterygota</taxon>
        <taxon>Lepidoptera</taxon>
        <taxon>Glossata</taxon>
        <taxon>Ditrysia</taxon>
        <taxon>Papilionoidea</taxon>
        <taxon>Papilionidae</taxon>
        <taxon>Parnassiinae</taxon>
        <taxon>Parnassini</taxon>
        <taxon>Parnassius</taxon>
        <taxon>Parnassius</taxon>
    </lineage>
</organism>
<comment type="caution">
    <text evidence="2">The sequence shown here is derived from an EMBL/GenBank/DDBJ whole genome shotgun (WGS) entry which is preliminary data.</text>
</comment>
<name>A0A8S3XXC0_PARAO</name>
<feature type="transmembrane region" description="Helical" evidence="1">
    <location>
        <begin position="99"/>
        <end position="121"/>
    </location>
</feature>
<evidence type="ECO:0000256" key="1">
    <source>
        <dbReference type="SAM" id="Phobius"/>
    </source>
</evidence>
<dbReference type="OrthoDB" id="7461624at2759"/>
<protein>
    <submittedName>
        <fullName evidence="2">(apollo) hypothetical protein</fullName>
    </submittedName>
</protein>
<gene>
    <name evidence="2" type="ORF">PAPOLLO_LOCUS22773</name>
</gene>
<proteinExistence type="predicted"/>
<sequence>MFWCLFLGVTISLKEYFLARHELQEVKTEIAIFSLVVTALMIDVVITLVFIVGAHKKNPKLLRVYYKYGLASLVIIFLLYLVAFGIEIFNYYYIIGFQYLQDVIDTATIGAGMLIFNLYLLSMIRSEIVKLENNTQLTFVNHVTNPQCYMENGVNN</sequence>
<keyword evidence="3" id="KW-1185">Reference proteome</keyword>